<feature type="transmembrane region" description="Helical" evidence="1">
    <location>
        <begin position="42"/>
        <end position="58"/>
    </location>
</feature>
<dbReference type="eggNOG" id="ENOG502ZC7V">
    <property type="taxonomic scope" value="Bacteria"/>
</dbReference>
<dbReference type="Proteomes" id="UP000003422">
    <property type="component" value="Unassembled WGS sequence"/>
</dbReference>
<accession>G4D6H4</accession>
<keyword evidence="1" id="KW-0472">Membrane</keyword>
<keyword evidence="2" id="KW-0503">Monooxygenase</keyword>
<evidence type="ECO:0000256" key="1">
    <source>
        <dbReference type="SAM" id="Phobius"/>
    </source>
</evidence>
<feature type="transmembrane region" description="Helical" evidence="1">
    <location>
        <begin position="64"/>
        <end position="90"/>
    </location>
</feature>
<proteinExistence type="predicted"/>
<dbReference type="HOGENOM" id="CLU_089238_0_0_9"/>
<keyword evidence="2" id="KW-0560">Oxidoreductase</keyword>
<dbReference type="STRING" id="997350.HMPREF9129_2004"/>
<gene>
    <name evidence="2" type="ORF">HMPREF9129_2004</name>
</gene>
<feature type="transmembrane region" description="Helical" evidence="1">
    <location>
        <begin position="138"/>
        <end position="159"/>
    </location>
</feature>
<keyword evidence="1" id="KW-1133">Transmembrane helix</keyword>
<evidence type="ECO:0000313" key="3">
    <source>
        <dbReference type="Proteomes" id="UP000003422"/>
    </source>
</evidence>
<keyword evidence="1" id="KW-0812">Transmembrane</keyword>
<evidence type="ECO:0000313" key="2">
    <source>
        <dbReference type="EMBL" id="EGY76547.1"/>
    </source>
</evidence>
<feature type="transmembrane region" description="Helical" evidence="1">
    <location>
        <begin position="180"/>
        <end position="206"/>
    </location>
</feature>
<feature type="transmembrane region" description="Helical" evidence="1">
    <location>
        <begin position="111"/>
        <end position="132"/>
    </location>
</feature>
<reference evidence="2 3" key="1">
    <citation type="submission" date="2011-06" db="EMBL/GenBank/DDBJ databases">
        <authorList>
            <person name="Muzny D."/>
            <person name="Qin X."/>
            <person name="Deng J."/>
            <person name="Jiang H."/>
            <person name="Liu Y."/>
            <person name="Qu J."/>
            <person name="Song X.-Z."/>
            <person name="Zhang L."/>
            <person name="Thornton R."/>
            <person name="Coyle M."/>
            <person name="Francisco L."/>
            <person name="Jackson L."/>
            <person name="Javaid M."/>
            <person name="Korchina V."/>
            <person name="Kovar C."/>
            <person name="Mata R."/>
            <person name="Mathew T."/>
            <person name="Ngo R."/>
            <person name="Nguyen L."/>
            <person name="Nguyen N."/>
            <person name="Okwuonu G."/>
            <person name="Ongeri F."/>
            <person name="Pham C."/>
            <person name="Simmons D."/>
            <person name="Wilczek-Boney K."/>
            <person name="Hale W."/>
            <person name="Jakkamsetti A."/>
            <person name="Pham P."/>
            <person name="Ruth R."/>
            <person name="San Lucas F."/>
            <person name="Warren J."/>
            <person name="Zhang J."/>
            <person name="Zhao Z."/>
            <person name="Zhou C."/>
            <person name="Zhu D."/>
            <person name="Lee S."/>
            <person name="Bess C."/>
            <person name="Blankenburg K."/>
            <person name="Forbes L."/>
            <person name="Fu Q."/>
            <person name="Gubbala S."/>
            <person name="Hirani K."/>
            <person name="Jayaseelan J.C."/>
            <person name="Lara F."/>
            <person name="Munidasa M."/>
            <person name="Palculict T."/>
            <person name="Patil S."/>
            <person name="Pu L.-L."/>
            <person name="Saada N."/>
            <person name="Tang L."/>
            <person name="Weissenberger G."/>
            <person name="Zhu Y."/>
            <person name="Hemphill L."/>
            <person name="Shang Y."/>
            <person name="Youmans B."/>
            <person name="Ayvaz T."/>
            <person name="Ross M."/>
            <person name="Santibanez J."/>
            <person name="Aqrawi P."/>
            <person name="Gross S."/>
            <person name="Joshi V."/>
            <person name="Fowler G."/>
            <person name="Nazareth L."/>
            <person name="Reid J."/>
            <person name="Worley K."/>
            <person name="Petrosino J."/>
            <person name="Highlander S."/>
            <person name="Gibbs R."/>
        </authorList>
    </citation>
    <scope>NUCLEOTIDE SEQUENCE [LARGE SCALE GENOMIC DNA]</scope>
    <source>
        <strain evidence="2 3">ATCC 29427</strain>
    </source>
</reference>
<organism evidence="2 3">
    <name type="scientific">Peptoniphilus indolicus ATCC 29427</name>
    <dbReference type="NCBI Taxonomy" id="997350"/>
    <lineage>
        <taxon>Bacteria</taxon>
        <taxon>Bacillati</taxon>
        <taxon>Bacillota</taxon>
        <taxon>Tissierellia</taxon>
        <taxon>Tissierellales</taxon>
        <taxon>Peptoniphilaceae</taxon>
        <taxon>Peptoniphilus</taxon>
    </lineage>
</organism>
<comment type="caution">
    <text evidence="2">The sequence shown here is derived from an EMBL/GenBank/DDBJ whole genome shotgun (WGS) entry which is preliminary data.</text>
</comment>
<sequence length="262" mass="29383">MKISSTKDILNIKRGDILLLDDLKMVYSKAFRETVSRLKNNPIMLIVPGVYSVLYYLANRLIASFATGISGLAYGFIVPIVGVLILSSYYEILSDLNAFGRISFRNFKSSFTRNFAAIYSVLFIMFIISNIMRLDATILLLLTAIIFIVFNPIAEAIYIRGENYIDAYSYSANFMKENGVHWILPLIAYLGIVLVLTNINVVFSLISNVINIPMGIGYMSVNNGAFVIVELITSFYVVFRGALFNVLSKSTMRKRAYMGGLD</sequence>
<keyword evidence="3" id="KW-1185">Reference proteome</keyword>
<dbReference type="EMBL" id="AGBB01000205">
    <property type="protein sequence ID" value="EGY76547.1"/>
    <property type="molecule type" value="Genomic_DNA"/>
</dbReference>
<dbReference type="EC" id="1.14.99.36" evidence="2"/>
<dbReference type="AlphaFoldDB" id="G4D6H4"/>
<dbReference type="PATRIC" id="fig|997350.3.peg.1914"/>
<feature type="transmembrane region" description="Helical" evidence="1">
    <location>
        <begin position="226"/>
        <end position="247"/>
    </location>
</feature>
<dbReference type="GO" id="GO:0004497">
    <property type="term" value="F:monooxygenase activity"/>
    <property type="evidence" value="ECO:0007669"/>
    <property type="project" value="UniProtKB-KW"/>
</dbReference>
<protein>
    <submittedName>
        <fullName evidence="2">Brp/Blh family beta-carotene 15,15'-monooxygenase</fullName>
        <ecNumber evidence="2">1.14.99.36</ecNumber>
    </submittedName>
</protein>
<name>G4D6H4_9FIRM</name>